<dbReference type="GeneID" id="80874557"/>
<protein>
    <recommendedName>
        <fullName evidence="6">Small ribosomal subunit protein mS33</fullName>
    </recommendedName>
</protein>
<evidence type="ECO:0000313" key="8">
    <source>
        <dbReference type="Proteomes" id="UP001212411"/>
    </source>
</evidence>
<evidence type="ECO:0000313" key="7">
    <source>
        <dbReference type="EMBL" id="WBW70627.1"/>
    </source>
</evidence>
<dbReference type="GO" id="GO:1990904">
    <property type="term" value="C:ribonucleoprotein complex"/>
    <property type="evidence" value="ECO:0007669"/>
    <property type="project" value="UniProtKB-KW"/>
</dbReference>
<dbReference type="InterPro" id="IPR013219">
    <property type="entry name" value="Ribosomal_mS33"/>
</dbReference>
<sequence>MIKREILEEIKQVSAKIFQTNYKSNNSRTGHKFLQRKLQGPRLASYYPSKVPVSKMREIIGLPIPNSQHTLRMEILEEKVRKGKGPVKRGSK</sequence>
<dbReference type="AlphaFoldDB" id="A0AAE9W5I6"/>
<evidence type="ECO:0000256" key="2">
    <source>
        <dbReference type="ARBA" id="ARBA00008970"/>
    </source>
</evidence>
<reference evidence="7 8" key="1">
    <citation type="journal article" date="2023" name="G3 (Bethesda)">
        <title>A high-quality reference genome for the fission yeast Schizosaccharomyces osmophilus.</title>
        <authorList>
            <person name="Jia G.S."/>
            <person name="Zhang W.C."/>
            <person name="Liang Y."/>
            <person name="Liu X.H."/>
            <person name="Rhind N."/>
            <person name="Pidoux A."/>
            <person name="Brysch-Herzberg M."/>
            <person name="Du L.L."/>
        </authorList>
    </citation>
    <scope>NUCLEOTIDE SEQUENCE [LARGE SCALE GENOMIC DNA]</scope>
    <source>
        <strain evidence="7 8">CBS 15793</strain>
    </source>
</reference>
<keyword evidence="8" id="KW-1185">Reference proteome</keyword>
<organism evidence="7 8">
    <name type="scientific">Schizosaccharomyces osmophilus</name>
    <dbReference type="NCBI Taxonomy" id="2545709"/>
    <lineage>
        <taxon>Eukaryota</taxon>
        <taxon>Fungi</taxon>
        <taxon>Dikarya</taxon>
        <taxon>Ascomycota</taxon>
        <taxon>Taphrinomycotina</taxon>
        <taxon>Schizosaccharomycetes</taxon>
        <taxon>Schizosaccharomycetales</taxon>
        <taxon>Schizosaccharomycetaceae</taxon>
        <taxon>Schizosaccharomyces</taxon>
    </lineage>
</organism>
<evidence type="ECO:0000256" key="6">
    <source>
        <dbReference type="ARBA" id="ARBA00035132"/>
    </source>
</evidence>
<comment type="similarity">
    <text evidence="2">Belongs to the mitochondrion-specific ribosomal protein mS33 family.</text>
</comment>
<keyword evidence="3 7" id="KW-0689">Ribosomal protein</keyword>
<evidence type="ECO:0000256" key="1">
    <source>
        <dbReference type="ARBA" id="ARBA00004173"/>
    </source>
</evidence>
<dbReference type="GO" id="GO:0005739">
    <property type="term" value="C:mitochondrion"/>
    <property type="evidence" value="ECO:0007669"/>
    <property type="project" value="UniProtKB-SubCell"/>
</dbReference>
<dbReference type="GO" id="GO:0005840">
    <property type="term" value="C:ribosome"/>
    <property type="evidence" value="ECO:0007669"/>
    <property type="project" value="UniProtKB-KW"/>
</dbReference>
<dbReference type="EMBL" id="CP115611">
    <property type="protein sequence ID" value="WBW70627.1"/>
    <property type="molecule type" value="Genomic_DNA"/>
</dbReference>
<keyword evidence="5" id="KW-0687">Ribonucleoprotein</keyword>
<dbReference type="RefSeq" id="XP_056034870.1">
    <property type="nucleotide sequence ID" value="XM_056179868.1"/>
</dbReference>
<name>A0AAE9W5I6_9SCHI</name>
<keyword evidence="4" id="KW-0496">Mitochondrion</keyword>
<evidence type="ECO:0000256" key="4">
    <source>
        <dbReference type="ARBA" id="ARBA00023128"/>
    </source>
</evidence>
<evidence type="ECO:0000256" key="3">
    <source>
        <dbReference type="ARBA" id="ARBA00022980"/>
    </source>
</evidence>
<comment type="subcellular location">
    <subcellularLocation>
        <location evidence="1">Mitochondrion</location>
    </subcellularLocation>
</comment>
<dbReference type="KEGG" id="som:SOMG_01075"/>
<accession>A0AAE9W5I6</accession>
<dbReference type="Pfam" id="PF08293">
    <property type="entry name" value="MRP-S33"/>
    <property type="match status" value="1"/>
</dbReference>
<evidence type="ECO:0000256" key="5">
    <source>
        <dbReference type="ARBA" id="ARBA00023274"/>
    </source>
</evidence>
<dbReference type="PANTHER" id="PTHR13362:SF2">
    <property type="entry name" value="SMALL RIBOSOMAL SUBUNIT PROTEIN MS33"/>
    <property type="match status" value="1"/>
</dbReference>
<proteinExistence type="inferred from homology"/>
<dbReference type="Proteomes" id="UP001212411">
    <property type="component" value="Chromosome 1"/>
</dbReference>
<dbReference type="PANTHER" id="PTHR13362">
    <property type="entry name" value="MITOCHONDRIAL RIBOSOMAL PROTEIN S33"/>
    <property type="match status" value="1"/>
</dbReference>
<gene>
    <name evidence="7" type="primary">rsm27</name>
    <name evidence="7" type="ORF">SOMG_01075</name>
</gene>